<sequence length="113" mass="12947">MKADLKKELLDQKQADTNEIQNILNKLVKDADVKVKDKELQKTFKEKSEQPAQKISSLNKASNHKKKLCRHRAEGFLYDEIKQSNDLHVPQYPAIFSPADPDVCALFPVPFAR</sequence>
<evidence type="ECO:0000256" key="1">
    <source>
        <dbReference type="SAM" id="MobiDB-lite"/>
    </source>
</evidence>
<gene>
    <name evidence="2" type="ORF">BsIDN1_18500</name>
</gene>
<dbReference type="Proteomes" id="UP000464658">
    <property type="component" value="Chromosome"/>
</dbReference>
<name>A0A5S9M6H2_BACIA</name>
<accession>A0A5S9M6H2</accession>
<evidence type="ECO:0000313" key="2">
    <source>
        <dbReference type="EMBL" id="BBP88232.1"/>
    </source>
</evidence>
<organism evidence="2 3">
    <name type="scientific">Bacillus safensis</name>
    <dbReference type="NCBI Taxonomy" id="561879"/>
    <lineage>
        <taxon>Bacteria</taxon>
        <taxon>Bacillati</taxon>
        <taxon>Bacillota</taxon>
        <taxon>Bacilli</taxon>
        <taxon>Bacillales</taxon>
        <taxon>Bacillaceae</taxon>
        <taxon>Bacillus</taxon>
    </lineage>
</organism>
<dbReference type="EMBL" id="AP021906">
    <property type="protein sequence ID" value="BBP88232.1"/>
    <property type="molecule type" value="Genomic_DNA"/>
</dbReference>
<evidence type="ECO:0000313" key="3">
    <source>
        <dbReference type="Proteomes" id="UP000464658"/>
    </source>
</evidence>
<protein>
    <submittedName>
        <fullName evidence="2">Uncharacterized protein</fullName>
    </submittedName>
</protein>
<proteinExistence type="predicted"/>
<reference evidence="2 3" key="1">
    <citation type="submission" date="2019-12" db="EMBL/GenBank/DDBJ databases">
        <title>Full genome sequence of a Bacillus safensis strain isolated from commercially available natto in Indonesia.</title>
        <authorList>
            <person name="Yoshida M."/>
            <person name="Uomi M."/>
            <person name="Waturangi D."/>
            <person name="Ekaputri J.J."/>
            <person name="Setiamarga D.H.E."/>
        </authorList>
    </citation>
    <scope>NUCLEOTIDE SEQUENCE [LARGE SCALE GENOMIC DNA]</scope>
    <source>
        <strain evidence="2 3">IDN1</strain>
    </source>
</reference>
<dbReference type="AlphaFoldDB" id="A0A5S9M6H2"/>
<feature type="compositionally biased region" description="Polar residues" evidence="1">
    <location>
        <begin position="50"/>
        <end position="61"/>
    </location>
</feature>
<feature type="region of interest" description="Disordered" evidence="1">
    <location>
        <begin position="44"/>
        <end position="64"/>
    </location>
</feature>